<gene>
    <name evidence="2" type="ORF">RUM43_000256</name>
</gene>
<reference evidence="2 3" key="1">
    <citation type="submission" date="2023-10" db="EMBL/GenBank/DDBJ databases">
        <title>Genomes of two closely related lineages of the louse Polyplax serrata with different host specificities.</title>
        <authorList>
            <person name="Martinu J."/>
            <person name="Tarabai H."/>
            <person name="Stefka J."/>
            <person name="Hypsa V."/>
        </authorList>
    </citation>
    <scope>NUCLEOTIDE SEQUENCE [LARGE SCALE GENOMIC DNA]</scope>
    <source>
        <strain evidence="2">HR10_N</strain>
    </source>
</reference>
<proteinExistence type="predicted"/>
<name>A0AAN8XQ48_POLSC</name>
<sequence>MGARWLGEGPDTTDRRGKSSPSSKRKAEESHKSKRKGLIWKYKIRVRVVSGETRVVKKCIDETMKECHANDKNLRQKRECITKMLEISTSAGEQIGGKFWGYDFV</sequence>
<dbReference type="AlphaFoldDB" id="A0AAN8XQ48"/>
<dbReference type="Proteomes" id="UP001372834">
    <property type="component" value="Unassembled WGS sequence"/>
</dbReference>
<evidence type="ECO:0000256" key="1">
    <source>
        <dbReference type="SAM" id="MobiDB-lite"/>
    </source>
</evidence>
<accession>A0AAN8XQ48</accession>
<organism evidence="2 3">
    <name type="scientific">Polyplax serrata</name>
    <name type="common">Common mouse louse</name>
    <dbReference type="NCBI Taxonomy" id="468196"/>
    <lineage>
        <taxon>Eukaryota</taxon>
        <taxon>Metazoa</taxon>
        <taxon>Ecdysozoa</taxon>
        <taxon>Arthropoda</taxon>
        <taxon>Hexapoda</taxon>
        <taxon>Insecta</taxon>
        <taxon>Pterygota</taxon>
        <taxon>Neoptera</taxon>
        <taxon>Paraneoptera</taxon>
        <taxon>Psocodea</taxon>
        <taxon>Troctomorpha</taxon>
        <taxon>Phthiraptera</taxon>
        <taxon>Anoplura</taxon>
        <taxon>Polyplacidae</taxon>
        <taxon>Polyplax</taxon>
    </lineage>
</organism>
<evidence type="ECO:0000313" key="3">
    <source>
        <dbReference type="Proteomes" id="UP001372834"/>
    </source>
</evidence>
<comment type="caution">
    <text evidence="2">The sequence shown here is derived from an EMBL/GenBank/DDBJ whole genome shotgun (WGS) entry which is preliminary data.</text>
</comment>
<evidence type="ECO:0000313" key="2">
    <source>
        <dbReference type="EMBL" id="KAK6643991.1"/>
    </source>
</evidence>
<protein>
    <submittedName>
        <fullName evidence="2">Uncharacterized protein</fullName>
    </submittedName>
</protein>
<dbReference type="EMBL" id="JAWJWE010000001">
    <property type="protein sequence ID" value="KAK6643991.1"/>
    <property type="molecule type" value="Genomic_DNA"/>
</dbReference>
<feature type="region of interest" description="Disordered" evidence="1">
    <location>
        <begin position="1"/>
        <end position="35"/>
    </location>
</feature>